<evidence type="ECO:0000313" key="1">
    <source>
        <dbReference type="EMBL" id="EWH11923.1"/>
    </source>
</evidence>
<comment type="caution">
    <text evidence="1">The sequence shown here is derived from an EMBL/GenBank/DDBJ whole genome shotgun (WGS) entry which is preliminary data.</text>
</comment>
<dbReference type="EMBL" id="ARZY01000002">
    <property type="protein sequence ID" value="EWH11923.1"/>
    <property type="molecule type" value="Genomic_DNA"/>
</dbReference>
<accession>W7QW08</accession>
<organism evidence="1 2">
    <name type="scientific">Catenovulum agarivorans DS-2</name>
    <dbReference type="NCBI Taxonomy" id="1328313"/>
    <lineage>
        <taxon>Bacteria</taxon>
        <taxon>Pseudomonadati</taxon>
        <taxon>Pseudomonadota</taxon>
        <taxon>Gammaproteobacteria</taxon>
        <taxon>Alteromonadales</taxon>
        <taxon>Alteromonadaceae</taxon>
        <taxon>Catenovulum</taxon>
    </lineage>
</organism>
<proteinExistence type="predicted"/>
<keyword evidence="2" id="KW-1185">Reference proteome</keyword>
<sequence>MVNEQAPKFAGLIATQGLMALCKQHQRLMQAISSASLDPSQAKQLANKLAQSWLAPAIANNPYKTAFITLPIALPRLQKRYLSTCTLLLHCADIFQLHPKLVHKLLIAASLRDIALTKTQKQSKLDNKTLIASATASASQLQQLGFSALVPLVAKQYQLPPNMLFSQTVFSLVCKLVHQQNLLSLANWRHILKAIMTTEGHKLPIFWLDKLYLSLGPIPPGSYVADKQQSLYWVMSAAQANDHVVCLSTSGIWQLKSTENLTITDSEKYLKPQELILCCQHKSTELIRLDQTSEVNNFSLTQLTHLLGHFHQHKRDPVSLLSDDITNLPTVRLALCRYASELAQTSTPIEKTKHAIMMLGLGRVYYWLIRYQIETYYLKYTYDQQNLHLLYLKQAQSVAERLVQTLGFIETEQAKLLVTLAFMPYLNAPKIQTKVVRPQLISISPAQIFAQIKTYPQALIKTLTEQLRIEHWCADALVALNSLADLPRFNLKTQQTCALLICACSSVGLSYNPAEIGSTQLPTELSHALSLLKLDFTSLQQIQLENSQDNNLYSPLPRLIR</sequence>
<protein>
    <submittedName>
        <fullName evidence="1">Uncharacterized protein</fullName>
    </submittedName>
</protein>
<name>W7QW08_9ALTE</name>
<dbReference type="AlphaFoldDB" id="W7QW08"/>
<dbReference type="Proteomes" id="UP000019276">
    <property type="component" value="Unassembled WGS sequence"/>
</dbReference>
<gene>
    <name evidence="1" type="ORF">DS2_02028</name>
</gene>
<evidence type="ECO:0000313" key="2">
    <source>
        <dbReference type="Proteomes" id="UP000019276"/>
    </source>
</evidence>
<dbReference type="STRING" id="1328313.DS2_02028"/>
<reference evidence="1 2" key="1">
    <citation type="journal article" date="2014" name="Genome Announc.">
        <title>Draft Genome Sequence of the Agar-Degrading Bacterium Catenovulum sp. Strain DS-2, Isolated from Intestines of Haliotis diversicolor.</title>
        <authorList>
            <person name="Shan D."/>
            <person name="Li X."/>
            <person name="Gu Z."/>
            <person name="Wei G."/>
            <person name="Gao Z."/>
            <person name="Shao Z."/>
        </authorList>
    </citation>
    <scope>NUCLEOTIDE SEQUENCE [LARGE SCALE GENOMIC DNA]</scope>
    <source>
        <strain evidence="1 2">DS-2</strain>
    </source>
</reference>